<dbReference type="InterPro" id="IPR015216">
    <property type="entry name" value="SANTA"/>
</dbReference>
<dbReference type="EMBL" id="JAFCIX010000110">
    <property type="protein sequence ID" value="KAH6598377.1"/>
    <property type="molecule type" value="Genomic_DNA"/>
</dbReference>
<sequence>MSNGGSQMDLTCLSSSSLLATPQGASSIETTVASITSSSAAATISTLAPAPLSQIAAAAEEDHGPLYLNTEAMGISDTHMWSVEDLDTADCFSLVALTNASKTLKHRISPEMLLMSKTELDLLMDAEDTLTGSSDSGDDTHPTTTTSSITTTITADITDPTTTTTTTSCPHLQITNPTVNSHNLHTEFHIHSDIIPITTPCQSMNIDTEVNLVRDPSSPSANACPDQAKPITSIVRDATIDTNTSNSTELDTETQRPGLDVSIIAQSTTTTTIDTAISPDMPSGIHNTTTASVPASGGLEVGDTSIPISNATTTGSDTLEVDIPSLSQVPVVLPILDACIDHVGVSQSSTVRYLTSWFVLHRDISGDDQVFFNRSRWIVVAGILCDSDGVSTTKQTWSSSLIADALNSRTLSTLSGKQYILLGDMNKHEAYSRGFDEQFYLEFRNGFPGNWKLSLERALDTLELSNSTRKKRSQSPSLDRQSSESPLKRQKRDVTFDLLNADVAHGSGESVQSLPLPCGITHPVSQPSKLEHDVPIFVSTGIDTGGLKSTCADTTVITFKDVDTHFDTEATNAATSLDGDTEVMDDAISVEKTIKLGDGGEVATDRLAEHVMDSLVVGDNVRLGDLSEVWPIPVDHYNDTPGRACQAASFFGIEPGSPVLHGEEEESFMGCDGTVSGILNSDVVMDATGVDDDMEKPAAFPASIPKQRRSRKSILRIPDEDDMDWLSDNGRVCSDANDTTLVVVDSSADTLRVSPALRGNATFRSSMGDLEDDMDDLTAPIFEPLFVGTSRRVSTHVQSNMTPVSKIGTKTTRRRHTMDGNNSSSLARKRSKMNATAISSRSRSSAHFNNSVSVEQGAEHLSGVRVVDGVAATTATTNGDAVGIIARNVEVPRLTRSGRSVVRPLAYWKSERKVEIPVKDLHGTVKSFRPVIVVGAQSAWGELGPSQ</sequence>
<dbReference type="PANTHER" id="PTHR16124:SF3">
    <property type="entry name" value="MIS18-BINDING PROTEIN 1"/>
    <property type="match status" value="1"/>
</dbReference>
<gene>
    <name evidence="3" type="ORF">BASA50_003798</name>
</gene>
<feature type="region of interest" description="Disordered" evidence="1">
    <location>
        <begin position="809"/>
        <end position="830"/>
    </location>
</feature>
<dbReference type="Pfam" id="PF09133">
    <property type="entry name" value="SANTA"/>
    <property type="match status" value="1"/>
</dbReference>
<proteinExistence type="predicted"/>
<feature type="region of interest" description="Disordered" evidence="1">
    <location>
        <begin position="465"/>
        <end position="489"/>
    </location>
</feature>
<dbReference type="Proteomes" id="UP001648503">
    <property type="component" value="Unassembled WGS sequence"/>
</dbReference>
<evidence type="ECO:0000259" key="2">
    <source>
        <dbReference type="Pfam" id="PF09133"/>
    </source>
</evidence>
<accession>A0ABQ8FHP8</accession>
<reference evidence="3 4" key="1">
    <citation type="submission" date="2021-02" db="EMBL/GenBank/DDBJ databases">
        <title>Variation within the Batrachochytrium salamandrivorans European outbreak.</title>
        <authorList>
            <person name="Kelly M."/>
            <person name="Pasmans F."/>
            <person name="Shea T.P."/>
            <person name="Munoz J.F."/>
            <person name="Carranza S."/>
            <person name="Cuomo C.A."/>
            <person name="Martel A."/>
        </authorList>
    </citation>
    <scope>NUCLEOTIDE SEQUENCE [LARGE SCALE GENOMIC DNA]</scope>
    <source>
        <strain evidence="3 4">AMFP18/2</strain>
    </source>
</reference>
<keyword evidence="4" id="KW-1185">Reference proteome</keyword>
<feature type="compositionally biased region" description="Polar residues" evidence="1">
    <location>
        <begin position="474"/>
        <end position="485"/>
    </location>
</feature>
<evidence type="ECO:0000313" key="4">
    <source>
        <dbReference type="Proteomes" id="UP001648503"/>
    </source>
</evidence>
<evidence type="ECO:0000256" key="1">
    <source>
        <dbReference type="SAM" id="MobiDB-lite"/>
    </source>
</evidence>
<protein>
    <recommendedName>
        <fullName evidence="2">SANTA domain-containing protein</fullName>
    </recommendedName>
</protein>
<organism evidence="3 4">
    <name type="scientific">Batrachochytrium salamandrivorans</name>
    <dbReference type="NCBI Taxonomy" id="1357716"/>
    <lineage>
        <taxon>Eukaryota</taxon>
        <taxon>Fungi</taxon>
        <taxon>Fungi incertae sedis</taxon>
        <taxon>Chytridiomycota</taxon>
        <taxon>Chytridiomycota incertae sedis</taxon>
        <taxon>Chytridiomycetes</taxon>
        <taxon>Rhizophydiales</taxon>
        <taxon>Rhizophydiales incertae sedis</taxon>
        <taxon>Batrachochytrium</taxon>
    </lineage>
</organism>
<dbReference type="PANTHER" id="PTHR16124">
    <property type="entry name" value="MIS18-BINDING PROTEIN 1"/>
    <property type="match status" value="1"/>
</dbReference>
<dbReference type="InterPro" id="IPR039110">
    <property type="entry name" value="KNL2-like"/>
</dbReference>
<feature type="region of interest" description="Disordered" evidence="1">
    <location>
        <begin position="129"/>
        <end position="169"/>
    </location>
</feature>
<evidence type="ECO:0000313" key="3">
    <source>
        <dbReference type="EMBL" id="KAH6598377.1"/>
    </source>
</evidence>
<feature type="domain" description="SANTA" evidence="2">
    <location>
        <begin position="372"/>
        <end position="452"/>
    </location>
</feature>
<comment type="caution">
    <text evidence="3">The sequence shown here is derived from an EMBL/GenBank/DDBJ whole genome shotgun (WGS) entry which is preliminary data.</text>
</comment>
<feature type="compositionally biased region" description="Low complexity" evidence="1">
    <location>
        <begin position="142"/>
        <end position="168"/>
    </location>
</feature>
<name>A0ABQ8FHP8_9FUNG</name>